<evidence type="ECO:0000256" key="2">
    <source>
        <dbReference type="ARBA" id="ARBA00007261"/>
    </source>
</evidence>
<evidence type="ECO:0000256" key="1">
    <source>
        <dbReference type="ARBA" id="ARBA00001947"/>
    </source>
</evidence>
<sequence>MSLSLFRIDPLRRLLGAALLCCAALAGAASAAPTAPAPLPLPRGLSLGAAVEGITEYRLANGLQVLLVPDASKPTTTVNLTYRVGSRHENYGETGMAHLLEHLIFKGTPKNPNVWAEFSQRGLRANGTTWFDRTNYFASFAANEANLQWFLSWHADAMVNSFIAKKDLDTEMTVVRNEMESGENSPGRILYQKTLSAMYDWHAYGKDTIGARADVENVDIGRLQAFYRRYYQPDNATLIVSGQFDPAKVLAVVAREFGRIPKPQRALPRLYTLDAAQDGERSVTLRRVGGTPLLYAAYHLPPAAHPDFAAAELLSLVLGDGSSGRLQKQLVEAGLAAAIGADTLALHDPGVAIFVAQPGPQHELARAREALIATVEGFAAEPVREEELNRARAQWLKAWDQTFSNPEKVGIALSDSVAQGDWRLFFLLRDRVEQASAADLQRVATERLLPANRTLATYLPTEAPKRAPAPAAVDVAAQFQGFKPRAAEATAAAFDTRPEALDRATTRGRLPGGLRYALLPKPTRGAAVQARLTLRYGTLDSLKGQGEVPGFVAALLDKGTPTLSRAQIQDRLLALKTELAISGQDGAVTLALQSKRDTLPEALALVGQLLREASFPPTVLEELRAQALAQIESQRQDPEARVEQALARHGNPYPRDDPRHAASFDESVADLQALKVEDLRAFHRRFYGASHGEFSAVGDFDPEAVRSALARALDGWASAEPQARIPLPAVPVAPARLVERTPDKQNATLSVRLSGLALTDLHADYPALLVGNQILGLGGSARLWKRIREKEGLSYSVVSFFQWNPVDANASWKAEAIFAPQNLAKVEAGFREEVARLLKDGITPAELEETRKGLLAARALRRAQDAQLAASLSSQLLLERSFATEAAVDAAIAGLTVEQVNAALRRWLQPERFVVAVGGDFKD</sequence>
<dbReference type="Pfam" id="PF00675">
    <property type="entry name" value="Peptidase_M16"/>
    <property type="match status" value="1"/>
</dbReference>
<feature type="domain" description="Peptidase M16 C-terminal" evidence="6">
    <location>
        <begin position="674"/>
        <end position="854"/>
    </location>
</feature>
<dbReference type="GO" id="GO:0046872">
    <property type="term" value="F:metal ion binding"/>
    <property type="evidence" value="ECO:0007669"/>
    <property type="project" value="InterPro"/>
</dbReference>
<dbReference type="GO" id="GO:0006508">
    <property type="term" value="P:proteolysis"/>
    <property type="evidence" value="ECO:0007669"/>
    <property type="project" value="InterPro"/>
</dbReference>
<evidence type="ECO:0000259" key="6">
    <source>
        <dbReference type="Pfam" id="PF05193"/>
    </source>
</evidence>
<dbReference type="GO" id="GO:0004222">
    <property type="term" value="F:metalloendopeptidase activity"/>
    <property type="evidence" value="ECO:0007669"/>
    <property type="project" value="InterPro"/>
</dbReference>
<keyword evidence="4" id="KW-0732">Signal</keyword>
<reference evidence="7 8" key="1">
    <citation type="submission" date="2020-08" db="EMBL/GenBank/DDBJ databases">
        <title>Aquariorum lacteus gen. nov., sp. nov., a new member of the family Comamonadaceae, isolated from freshwater aquarium.</title>
        <authorList>
            <person name="Chun S.-J."/>
        </authorList>
    </citation>
    <scope>NUCLEOTIDE SEQUENCE [LARGE SCALE GENOMIC DNA]</scope>
    <source>
        <strain evidence="7 8">SJAQ100</strain>
    </source>
</reference>
<feature type="domain" description="Peptidase M16 C-terminal" evidence="6">
    <location>
        <begin position="219"/>
        <end position="394"/>
    </location>
</feature>
<dbReference type="Proteomes" id="UP000586093">
    <property type="component" value="Unassembled WGS sequence"/>
</dbReference>
<dbReference type="SUPFAM" id="SSF63411">
    <property type="entry name" value="LuxS/MPP-like metallohydrolase"/>
    <property type="match status" value="4"/>
</dbReference>
<dbReference type="PANTHER" id="PTHR11851">
    <property type="entry name" value="METALLOPROTEASE"/>
    <property type="match status" value="1"/>
</dbReference>
<organism evidence="7 8">
    <name type="scientific">Aquariibacter albus</name>
    <dbReference type="NCBI Taxonomy" id="2759899"/>
    <lineage>
        <taxon>Bacteria</taxon>
        <taxon>Pseudomonadati</taxon>
        <taxon>Pseudomonadota</taxon>
        <taxon>Betaproteobacteria</taxon>
        <taxon>Burkholderiales</taxon>
        <taxon>Sphaerotilaceae</taxon>
        <taxon>Aquariibacter</taxon>
    </lineage>
</organism>
<dbReference type="PANTHER" id="PTHR11851:SF49">
    <property type="entry name" value="MITOCHONDRIAL-PROCESSING PEPTIDASE SUBUNIT ALPHA"/>
    <property type="match status" value="1"/>
</dbReference>
<accession>A0A839HJF0</accession>
<comment type="similarity">
    <text evidence="2 3">Belongs to the peptidase M16 family.</text>
</comment>
<keyword evidence="8" id="KW-1185">Reference proteome</keyword>
<evidence type="ECO:0000256" key="3">
    <source>
        <dbReference type="RuleBase" id="RU004447"/>
    </source>
</evidence>
<dbReference type="InterPro" id="IPR001431">
    <property type="entry name" value="Pept_M16_Zn_BS"/>
</dbReference>
<dbReference type="InterPro" id="IPR011765">
    <property type="entry name" value="Pept_M16_N"/>
</dbReference>
<dbReference type="PROSITE" id="PS00143">
    <property type="entry name" value="INSULINASE"/>
    <property type="match status" value="1"/>
</dbReference>
<feature type="domain" description="Peptidase M16 N-terminal" evidence="5">
    <location>
        <begin position="65"/>
        <end position="210"/>
    </location>
</feature>
<comment type="caution">
    <text evidence="7">The sequence shown here is derived from an EMBL/GenBank/DDBJ whole genome shotgun (WGS) entry which is preliminary data.</text>
</comment>
<gene>
    <name evidence="7" type="ORF">H4F90_06860</name>
</gene>
<evidence type="ECO:0000313" key="8">
    <source>
        <dbReference type="Proteomes" id="UP000586093"/>
    </source>
</evidence>
<dbReference type="InterPro" id="IPR050361">
    <property type="entry name" value="MPP/UQCRC_Complex"/>
</dbReference>
<evidence type="ECO:0000313" key="7">
    <source>
        <dbReference type="EMBL" id="MBB1161696.1"/>
    </source>
</evidence>
<feature type="chain" id="PRO_5032953399" evidence="4">
    <location>
        <begin position="32"/>
        <end position="923"/>
    </location>
</feature>
<dbReference type="InterPro" id="IPR007863">
    <property type="entry name" value="Peptidase_M16_C"/>
</dbReference>
<comment type="cofactor">
    <cofactor evidence="1">
        <name>Zn(2+)</name>
        <dbReference type="ChEBI" id="CHEBI:29105"/>
    </cofactor>
</comment>
<dbReference type="Pfam" id="PF05193">
    <property type="entry name" value="Peptidase_M16_C"/>
    <property type="match status" value="2"/>
</dbReference>
<protein>
    <submittedName>
        <fullName evidence="7">Insulinase family protein</fullName>
    </submittedName>
</protein>
<dbReference type="EMBL" id="JACIVI010000001">
    <property type="protein sequence ID" value="MBB1161696.1"/>
    <property type="molecule type" value="Genomic_DNA"/>
</dbReference>
<name>A0A839HJF0_9BURK</name>
<dbReference type="InterPro" id="IPR011249">
    <property type="entry name" value="Metalloenz_LuxS/M16"/>
</dbReference>
<evidence type="ECO:0000259" key="5">
    <source>
        <dbReference type="Pfam" id="PF00675"/>
    </source>
</evidence>
<evidence type="ECO:0000256" key="4">
    <source>
        <dbReference type="SAM" id="SignalP"/>
    </source>
</evidence>
<proteinExistence type="inferred from homology"/>
<dbReference type="RefSeq" id="WP_182662671.1">
    <property type="nucleotide sequence ID" value="NZ_JACIVI010000001.1"/>
</dbReference>
<dbReference type="Gene3D" id="3.30.830.10">
    <property type="entry name" value="Metalloenzyme, LuxS/M16 peptidase-like"/>
    <property type="match status" value="4"/>
</dbReference>
<feature type="signal peptide" evidence="4">
    <location>
        <begin position="1"/>
        <end position="31"/>
    </location>
</feature>
<dbReference type="AlphaFoldDB" id="A0A839HJF0"/>